<reference evidence="1 2" key="1">
    <citation type="journal article" date="2019" name="Sci. Rep.">
        <title>Orb-weaving spider Araneus ventricosus genome elucidates the spidroin gene catalogue.</title>
        <authorList>
            <person name="Kono N."/>
            <person name="Nakamura H."/>
            <person name="Ohtoshi R."/>
            <person name="Moran D.A.P."/>
            <person name="Shinohara A."/>
            <person name="Yoshida Y."/>
            <person name="Fujiwara M."/>
            <person name="Mori M."/>
            <person name="Tomita M."/>
            <person name="Arakawa K."/>
        </authorList>
    </citation>
    <scope>NUCLEOTIDE SEQUENCE [LARGE SCALE GENOMIC DNA]</scope>
</reference>
<evidence type="ECO:0000313" key="2">
    <source>
        <dbReference type="Proteomes" id="UP000499080"/>
    </source>
</evidence>
<proteinExistence type="predicted"/>
<protein>
    <submittedName>
        <fullName evidence="1">Uncharacterized protein</fullName>
    </submittedName>
</protein>
<organism evidence="1 2">
    <name type="scientific">Araneus ventricosus</name>
    <name type="common">Orbweaver spider</name>
    <name type="synonym">Epeira ventricosa</name>
    <dbReference type="NCBI Taxonomy" id="182803"/>
    <lineage>
        <taxon>Eukaryota</taxon>
        <taxon>Metazoa</taxon>
        <taxon>Ecdysozoa</taxon>
        <taxon>Arthropoda</taxon>
        <taxon>Chelicerata</taxon>
        <taxon>Arachnida</taxon>
        <taxon>Araneae</taxon>
        <taxon>Araneomorphae</taxon>
        <taxon>Entelegynae</taxon>
        <taxon>Araneoidea</taxon>
        <taxon>Araneidae</taxon>
        <taxon>Araneus</taxon>
    </lineage>
</organism>
<dbReference type="Proteomes" id="UP000499080">
    <property type="component" value="Unassembled WGS sequence"/>
</dbReference>
<accession>A0A4Y2CB87</accession>
<comment type="caution">
    <text evidence="1">The sequence shown here is derived from an EMBL/GenBank/DDBJ whole genome shotgun (WGS) entry which is preliminary data.</text>
</comment>
<dbReference type="AlphaFoldDB" id="A0A4Y2CB87"/>
<sequence>MECLLIVRCTSIEKNSAQGGLCREKNRLRHSIHHGCLSRGLHSVHTNSIKIRWASAHNLSRSPEPEETFTFFVEVQHPQEPPSHLFFQSKSPLPYVTGSYVTPLSNVHQSSGQDQIFHLPTVKFHHPSSTALIYPLNYPPNGISGLHDITPRWLPEVTEYRALDFSEAMFTSMRLQKPTDSQRFEGFRPKFNRGTGVKTGTGVNMGTPTKVAIGGAEEWPPGL</sequence>
<dbReference type="EMBL" id="BGPR01000170">
    <property type="protein sequence ID" value="GBM01480.1"/>
    <property type="molecule type" value="Genomic_DNA"/>
</dbReference>
<evidence type="ECO:0000313" key="1">
    <source>
        <dbReference type="EMBL" id="GBM01480.1"/>
    </source>
</evidence>
<keyword evidence="2" id="KW-1185">Reference proteome</keyword>
<name>A0A4Y2CB87_ARAVE</name>
<gene>
    <name evidence="1" type="ORF">AVEN_209295_1</name>
</gene>